<sequence length="598" mass="60634">MTYSATCTVGSGCVATARRTIGPKPSVTLAPGNLTVCTGEKINLTARSETGTSYRWNTGATTSSISVSATGSYQVAVTDSRGCSTSATASIVVEQPVSVTITPQSLTLCEGQTAILTALGPSNISTYKWSTGATSETIVAGKTGTYAVEVKSEGGCSARVSTTITVLPRLTIRSSATAVCANQNVTLAATGCEKTKLIWSTGATGTELVVRPSQTTVISATCLSSLCSVNNTASTTVTVVSPPASPTITGSQTACFGGVISLSAVCETGTALWNGASKDGVFVGTASRAGVLIYMAICTNAVNCASTSIYSVTVAAPPVITASPNVAVCVGEPLTLTASCSTGEVVWNNAVAGSRFVVNTSVAGINTISISCSNAAGCSNQVVRQVSIGSLSSFSLVNTGTYPAAGSTLIADVPESFLYIAPSLPASVALVGSVCGNGGEFSYSIARAGASSAPVIYRQQNTTLTVPGSATGMPALGAGRYVVTIMTPTGLRVINFTIAGSGAGRTATPEATEAELSVRVIGNPVVNDAEIIVDGAEGKTLNLFLSDMQGRAVHTFTQEDAPASFRYRLPMSGQLSGMYILKAVTDTKQKSIRILKGN</sequence>
<evidence type="ECO:0008006" key="3">
    <source>
        <dbReference type="Google" id="ProtNLM"/>
    </source>
</evidence>
<evidence type="ECO:0000313" key="2">
    <source>
        <dbReference type="Proteomes" id="UP000181790"/>
    </source>
</evidence>
<organism evidence="1 2">
    <name type="scientific">Arsenicibacter rosenii</name>
    <dbReference type="NCBI Taxonomy" id="1750698"/>
    <lineage>
        <taxon>Bacteria</taxon>
        <taxon>Pseudomonadati</taxon>
        <taxon>Bacteroidota</taxon>
        <taxon>Cytophagia</taxon>
        <taxon>Cytophagales</taxon>
        <taxon>Spirosomataceae</taxon>
        <taxon>Arsenicibacter</taxon>
    </lineage>
</organism>
<keyword evidence="2" id="KW-1185">Reference proteome</keyword>
<proteinExistence type="predicted"/>
<dbReference type="EMBL" id="MORL01000021">
    <property type="protein sequence ID" value="OIN56591.1"/>
    <property type="molecule type" value="Genomic_DNA"/>
</dbReference>
<dbReference type="AlphaFoldDB" id="A0A1S2VCX2"/>
<reference evidence="1 2" key="1">
    <citation type="submission" date="2016-10" db="EMBL/GenBank/DDBJ databases">
        <title>Arsenicibacter rosenii gen. nov., sp. nov., an efficient arsenic-methylating bacterium isolated from an arsenic-contaminated paddy soil.</title>
        <authorList>
            <person name="Huang K."/>
        </authorList>
    </citation>
    <scope>NUCLEOTIDE SEQUENCE [LARGE SCALE GENOMIC DNA]</scope>
    <source>
        <strain evidence="1 2">SM-1</strain>
    </source>
</reference>
<protein>
    <recommendedName>
        <fullName evidence="3">Secretion system C-terminal sorting domain-containing protein</fullName>
    </recommendedName>
</protein>
<dbReference type="InterPro" id="IPR026444">
    <property type="entry name" value="Secre_tail"/>
</dbReference>
<name>A0A1S2VCX2_9BACT</name>
<gene>
    <name evidence="1" type="ORF">BLX24_24300</name>
</gene>
<accession>A0A1S2VCX2</accession>
<evidence type="ECO:0000313" key="1">
    <source>
        <dbReference type="EMBL" id="OIN56591.1"/>
    </source>
</evidence>
<comment type="caution">
    <text evidence="1">The sequence shown here is derived from an EMBL/GenBank/DDBJ whole genome shotgun (WGS) entry which is preliminary data.</text>
</comment>
<dbReference type="NCBIfam" id="TIGR04183">
    <property type="entry name" value="Por_Secre_tail"/>
    <property type="match status" value="1"/>
</dbReference>
<dbReference type="Proteomes" id="UP000181790">
    <property type="component" value="Unassembled WGS sequence"/>
</dbReference>